<dbReference type="Gene3D" id="2.130.10.130">
    <property type="entry name" value="Integrin alpha, N-terminal"/>
    <property type="match status" value="4"/>
</dbReference>
<dbReference type="EMBL" id="JAVRHO010000003">
    <property type="protein sequence ID" value="MDT0645659.1"/>
    <property type="molecule type" value="Genomic_DNA"/>
</dbReference>
<sequence length="1112" mass="124875">MRIFLKMLVIATFVSLSSCKNEDEIGSSESSETEIFRKVSSQSSAIEFSNNLTENDSLNYFSYSYIYMGGGVAAGDINNDGLEDLYFTGNQVPNKLYLNKGNLFFEDISHTAGVAGDDRWYTGVTMADVNGDGFLDIYLSVGGKFGPKNNQLFINNGDGTFVEKAEEYGLDDPGNSVQATFFDYDKDGDLDVYIANYPPTRFDSPNFIYEYKMKNVSDLESDHLLRNDGGKFTDVTDEAGVRSFGLSLSATVGDLNNDSWPDIYISNDFSSPDYLYINNGDGSFREVVKNATSHTAFYGMGVDIADYNNDGNLDIYQVDMSAKKNRRKKANMASMNPDLFWSTVDAGFHYQYMQNTLQTNTGVFEDDNPFFADLSRITGASSTDWSWGPLFADFNNDGHKDLFVTNGTRREINNNDYFNSLKDTRLVKENQLEKSMNIPSEKIDNFMFQNNGDLSFEIANEKWGIEYKGWSNGVIYADLDNDGDLEIVINNIDDHASFFENTSSEKNNFVQIQFEGNEKNSFGLGARAYVKANETEQMQELTLTRGFQSSVAPMLHFGLSKAEVIDEIRIVWPDGKVETMKDVESNQSLTFNYKNANQTTEEESDVSNQLFATIKDTISFPQHRHVENEYNDFVKEVLLPHRTSTFGPGAAVGDLNGDGKEDFFIGAASNYEAGLYFQNESGFEKQRSAAFEQDKKYEDLGALIFDANEDGYNDIYVVSGGNEFEPDSEYLQDRLYINDGAGNFSKDESALPEMRTSGSRVYQADFDKDGKKDLLVLGRLVPGHYPLPAKTYILKNVGGNGKAKYRDITKNIAPEFQSLGMATSAEITDINKDGWEDIVIVGEWMPIRVFQNSETGFTEVSEDLGLTSDTAGWWWSIKSGDFDNDGDQDFLVGNLGRNYKYTANEDETFDIYFNDFDQNDKQDIVLSYYNEGEKFPLRGRECSSQQIPGIKNKFPDYQSFSTATLEDVYTEEELENSLHYQVKSFASVYLENRNGKFVRHELPSGAQISSINQILVDDYDDDGNLDALIAGNLFWSEVETTRNDAGYGMFLKGDGAGKFKETNPADTGFFLPGDVKDILTLRVRNKDVVIAVKNNDLLQFVEVNTGSLSEIQ</sequence>
<proteinExistence type="predicted"/>
<organism evidence="3 4">
    <name type="scientific">Autumnicola lenta</name>
    <dbReference type="NCBI Taxonomy" id="3075593"/>
    <lineage>
        <taxon>Bacteria</taxon>
        <taxon>Pseudomonadati</taxon>
        <taxon>Bacteroidota</taxon>
        <taxon>Flavobacteriia</taxon>
        <taxon>Flavobacteriales</taxon>
        <taxon>Flavobacteriaceae</taxon>
        <taxon>Autumnicola</taxon>
    </lineage>
</organism>
<dbReference type="SUPFAM" id="SSF69318">
    <property type="entry name" value="Integrin alpha N-terminal domain"/>
    <property type="match status" value="3"/>
</dbReference>
<evidence type="ECO:0000256" key="1">
    <source>
        <dbReference type="ARBA" id="ARBA00022729"/>
    </source>
</evidence>
<comment type="caution">
    <text evidence="3">The sequence shown here is derived from an EMBL/GenBank/DDBJ whole genome shotgun (WGS) entry which is preliminary data.</text>
</comment>
<feature type="domain" description="ASPIC/UnbV" evidence="2">
    <location>
        <begin position="523"/>
        <end position="590"/>
    </location>
</feature>
<dbReference type="InterPro" id="IPR028994">
    <property type="entry name" value="Integrin_alpha_N"/>
</dbReference>
<keyword evidence="4" id="KW-1185">Reference proteome</keyword>
<dbReference type="InterPro" id="IPR013517">
    <property type="entry name" value="FG-GAP"/>
</dbReference>
<dbReference type="PANTHER" id="PTHR16026">
    <property type="entry name" value="CARTILAGE ACIDIC PROTEIN 1"/>
    <property type="match status" value="1"/>
</dbReference>
<dbReference type="PROSITE" id="PS51257">
    <property type="entry name" value="PROKAR_LIPOPROTEIN"/>
    <property type="match status" value="1"/>
</dbReference>
<evidence type="ECO:0000313" key="4">
    <source>
        <dbReference type="Proteomes" id="UP001245285"/>
    </source>
</evidence>
<dbReference type="InterPro" id="IPR011519">
    <property type="entry name" value="UnbV_ASPIC"/>
</dbReference>
<dbReference type="Pfam" id="PF07593">
    <property type="entry name" value="UnbV_ASPIC"/>
    <property type="match status" value="1"/>
</dbReference>
<evidence type="ECO:0000259" key="2">
    <source>
        <dbReference type="Pfam" id="PF07593"/>
    </source>
</evidence>
<dbReference type="Pfam" id="PF13517">
    <property type="entry name" value="FG-GAP_3"/>
    <property type="match status" value="5"/>
</dbReference>
<protein>
    <submittedName>
        <fullName evidence="3">FG-GAP-like repeat-containing protein</fullName>
    </submittedName>
</protein>
<evidence type="ECO:0000313" key="3">
    <source>
        <dbReference type="EMBL" id="MDT0645659.1"/>
    </source>
</evidence>
<dbReference type="PANTHER" id="PTHR16026:SF0">
    <property type="entry name" value="CARTILAGE ACIDIC PROTEIN 1"/>
    <property type="match status" value="1"/>
</dbReference>
<keyword evidence="1" id="KW-0732">Signal</keyword>
<gene>
    <name evidence="3" type="ORF">RM545_03060</name>
</gene>
<dbReference type="Pfam" id="PF01839">
    <property type="entry name" value="FG-GAP"/>
    <property type="match status" value="1"/>
</dbReference>
<dbReference type="InterPro" id="IPR027039">
    <property type="entry name" value="Crtac1"/>
</dbReference>
<reference evidence="3 4" key="1">
    <citation type="submission" date="2023-09" db="EMBL/GenBank/DDBJ databases">
        <authorList>
            <person name="Rey-Velasco X."/>
        </authorList>
    </citation>
    <scope>NUCLEOTIDE SEQUENCE [LARGE SCALE GENOMIC DNA]</scope>
    <source>
        <strain evidence="3 4">F260</strain>
    </source>
</reference>
<accession>A0ABU3CH34</accession>
<dbReference type="RefSeq" id="WP_311493845.1">
    <property type="nucleotide sequence ID" value="NZ_JAVRHO010000003.1"/>
</dbReference>
<name>A0ABU3CH34_9FLAO</name>
<dbReference type="Proteomes" id="UP001245285">
    <property type="component" value="Unassembled WGS sequence"/>
</dbReference>